<evidence type="ECO:0000256" key="2">
    <source>
        <dbReference type="ARBA" id="ARBA00022723"/>
    </source>
</evidence>
<dbReference type="PRINTS" id="PR00682">
    <property type="entry name" value="IPNSYNTHASE"/>
</dbReference>
<dbReference type="InterPro" id="IPR027443">
    <property type="entry name" value="IPNS-like_sf"/>
</dbReference>
<keyword evidence="9" id="KW-1185">Reference proteome</keyword>
<dbReference type="PANTHER" id="PTHR10209">
    <property type="entry name" value="OXIDOREDUCTASE, 2OG-FE II OXYGENASE FAMILY PROTEIN"/>
    <property type="match status" value="1"/>
</dbReference>
<comment type="caution">
    <text evidence="8">The sequence shown here is derived from an EMBL/GenBank/DDBJ whole genome shotgun (WGS) entry which is preliminary data.</text>
</comment>
<evidence type="ECO:0000256" key="1">
    <source>
        <dbReference type="ARBA" id="ARBA00008056"/>
    </source>
</evidence>
<dbReference type="OMA" id="VWEGTSH"/>
<dbReference type="InterPro" id="IPR026992">
    <property type="entry name" value="DIOX_N"/>
</dbReference>
<evidence type="ECO:0000259" key="7">
    <source>
        <dbReference type="PROSITE" id="PS51471"/>
    </source>
</evidence>
<dbReference type="GO" id="GO:0046872">
    <property type="term" value="F:metal ion binding"/>
    <property type="evidence" value="ECO:0007669"/>
    <property type="project" value="UniProtKB-KW"/>
</dbReference>
<dbReference type="SUPFAM" id="SSF51197">
    <property type="entry name" value="Clavaminate synthase-like"/>
    <property type="match status" value="1"/>
</dbReference>
<evidence type="ECO:0000313" key="8">
    <source>
        <dbReference type="EMBL" id="KEZ42272.1"/>
    </source>
</evidence>
<dbReference type="GeneID" id="27725203"/>
<dbReference type="GO" id="GO:0016491">
    <property type="term" value="F:oxidoreductase activity"/>
    <property type="evidence" value="ECO:0007669"/>
    <property type="project" value="UniProtKB-KW"/>
</dbReference>
<dbReference type="InterPro" id="IPR005123">
    <property type="entry name" value="Oxoglu/Fe-dep_dioxygenase_dom"/>
</dbReference>
<protein>
    <submittedName>
        <fullName evidence="8">2OG-Fe(II) oxygenase superfamily protein</fullName>
    </submittedName>
</protein>
<dbReference type="Pfam" id="PF14226">
    <property type="entry name" value="DIOX_N"/>
    <property type="match status" value="1"/>
</dbReference>
<evidence type="ECO:0000256" key="4">
    <source>
        <dbReference type="ARBA" id="ARBA00023004"/>
    </source>
</evidence>
<dbReference type="RefSeq" id="XP_016642071.1">
    <property type="nucleotide sequence ID" value="XM_016788314.1"/>
</dbReference>
<dbReference type="Proteomes" id="UP000028545">
    <property type="component" value="Unassembled WGS sequence"/>
</dbReference>
<gene>
    <name evidence="8" type="ORF">SAPIO_CDS6131</name>
</gene>
<keyword evidence="2 5" id="KW-0479">Metal-binding</keyword>
<organism evidence="8 9">
    <name type="scientific">Pseudallescheria apiosperma</name>
    <name type="common">Scedosporium apiospermum</name>
    <dbReference type="NCBI Taxonomy" id="563466"/>
    <lineage>
        <taxon>Eukaryota</taxon>
        <taxon>Fungi</taxon>
        <taxon>Dikarya</taxon>
        <taxon>Ascomycota</taxon>
        <taxon>Pezizomycotina</taxon>
        <taxon>Sordariomycetes</taxon>
        <taxon>Hypocreomycetidae</taxon>
        <taxon>Microascales</taxon>
        <taxon>Microascaceae</taxon>
        <taxon>Scedosporium</taxon>
    </lineage>
</organism>
<evidence type="ECO:0000313" key="9">
    <source>
        <dbReference type="Proteomes" id="UP000028545"/>
    </source>
</evidence>
<evidence type="ECO:0000256" key="5">
    <source>
        <dbReference type="RuleBase" id="RU003682"/>
    </source>
</evidence>
<dbReference type="VEuPathDB" id="FungiDB:SAPIO_CDS6131"/>
<feature type="region of interest" description="Disordered" evidence="6">
    <location>
        <begin position="113"/>
        <end position="132"/>
    </location>
</feature>
<dbReference type="AlphaFoldDB" id="A0A084G4L0"/>
<keyword evidence="4 5" id="KW-0408">Iron</keyword>
<dbReference type="Gene3D" id="2.60.120.330">
    <property type="entry name" value="B-lactam Antibiotic, Isopenicillin N Synthase, Chain"/>
    <property type="match status" value="1"/>
</dbReference>
<dbReference type="Pfam" id="PF03171">
    <property type="entry name" value="2OG-FeII_Oxy"/>
    <property type="match status" value="1"/>
</dbReference>
<sequence>MSQAQTATVAEAFTTIKLTSGHGPVYRRVSTAKPRNCRPDEIPVIDLNGIYDDANARKKIATVVKRAVEGSGFFYIKNHGIDEKVINKAHQATVKFFAQSLEEKQKVGRDKSAHYNGFSGRGSTHISPSESRDRKESFMWQYDPRFDPEPKDLAAIPAEVKPYLRHEDFVWDGTAQVPGFQSAIITYWQSCLRLARNLAKVFALCQDLPEDYFDRLTTYPGADGVLNYYPGLSADDAAAVTGLPDHVGIGSHTDLQCFTLLWQDQVGGLQVLNSDDQWIKAPPIPGTLVVNIGDFLMRMSNDRFKSTVHRVYNPTTTERYSMPFFFGFNFNEMCSVLPTCVDDAHPAKYEPISCGEWVRRRFEMVQVNKTIDIPALP</sequence>
<dbReference type="InterPro" id="IPR044861">
    <property type="entry name" value="IPNS-like_FE2OG_OXY"/>
</dbReference>
<name>A0A084G4L0_PSEDA</name>
<dbReference type="HOGENOM" id="CLU_010119_6_3_1"/>
<accession>A0A084G4L0</accession>
<dbReference type="PROSITE" id="PS51471">
    <property type="entry name" value="FE2OG_OXY"/>
    <property type="match status" value="1"/>
</dbReference>
<keyword evidence="3 5" id="KW-0560">Oxidoreductase</keyword>
<evidence type="ECO:0000256" key="6">
    <source>
        <dbReference type="SAM" id="MobiDB-lite"/>
    </source>
</evidence>
<dbReference type="EMBL" id="JOWA01000100">
    <property type="protein sequence ID" value="KEZ42272.1"/>
    <property type="molecule type" value="Genomic_DNA"/>
</dbReference>
<dbReference type="GO" id="GO:0044283">
    <property type="term" value="P:small molecule biosynthetic process"/>
    <property type="evidence" value="ECO:0007669"/>
    <property type="project" value="UniProtKB-ARBA"/>
</dbReference>
<dbReference type="KEGG" id="sapo:SAPIO_CDS6131"/>
<dbReference type="OrthoDB" id="288590at2759"/>
<evidence type="ECO:0000256" key="3">
    <source>
        <dbReference type="ARBA" id="ARBA00023002"/>
    </source>
</evidence>
<dbReference type="PANTHER" id="PTHR10209:SF881">
    <property type="entry name" value="FI07970P-RELATED"/>
    <property type="match status" value="1"/>
</dbReference>
<comment type="similarity">
    <text evidence="1 5">Belongs to the iron/ascorbate-dependent oxidoreductase family.</text>
</comment>
<proteinExistence type="inferred from homology"/>
<feature type="domain" description="Fe2OG dioxygenase" evidence="7">
    <location>
        <begin position="218"/>
        <end position="328"/>
    </location>
</feature>
<reference evidence="8 9" key="1">
    <citation type="journal article" date="2014" name="Genome Announc.">
        <title>Draft genome sequence of the pathogenic fungus Scedosporium apiospermum.</title>
        <authorList>
            <person name="Vandeputte P."/>
            <person name="Ghamrawi S."/>
            <person name="Rechenmann M."/>
            <person name="Iltis A."/>
            <person name="Giraud S."/>
            <person name="Fleury M."/>
            <person name="Thornton C."/>
            <person name="Delhaes L."/>
            <person name="Meyer W."/>
            <person name="Papon N."/>
            <person name="Bouchara J.P."/>
        </authorList>
    </citation>
    <scope>NUCLEOTIDE SEQUENCE [LARGE SCALE GENOMIC DNA]</scope>
    <source>
        <strain evidence="8 9">IHEM 14462</strain>
    </source>
</reference>